<accession>A0A5J4TL64</accession>
<name>A0A5J4TL64_9EUKA</name>
<dbReference type="AlphaFoldDB" id="A0A5J4TL64"/>
<gene>
    <name evidence="1" type="ORF">EZS28_045436</name>
</gene>
<organism evidence="1 2">
    <name type="scientific">Streblomastix strix</name>
    <dbReference type="NCBI Taxonomy" id="222440"/>
    <lineage>
        <taxon>Eukaryota</taxon>
        <taxon>Metamonada</taxon>
        <taxon>Preaxostyla</taxon>
        <taxon>Oxymonadida</taxon>
        <taxon>Streblomastigidae</taxon>
        <taxon>Streblomastix</taxon>
    </lineage>
</organism>
<sequence length="90" mass="10264">MSAQELYNEIIEIWGNATGNDEFFSELGDAEQRIQSQHRHKGRKSRAEELTILEETTEQMQRFQLWQAGQGQPLAQKEQATVDKMKAGAA</sequence>
<dbReference type="Proteomes" id="UP000324800">
    <property type="component" value="Unassembled WGS sequence"/>
</dbReference>
<proteinExistence type="predicted"/>
<comment type="caution">
    <text evidence="1">The sequence shown here is derived from an EMBL/GenBank/DDBJ whole genome shotgun (WGS) entry which is preliminary data.</text>
</comment>
<evidence type="ECO:0000313" key="1">
    <source>
        <dbReference type="EMBL" id="KAA6359038.1"/>
    </source>
</evidence>
<dbReference type="EMBL" id="SNRW01029000">
    <property type="protein sequence ID" value="KAA6359038.1"/>
    <property type="molecule type" value="Genomic_DNA"/>
</dbReference>
<reference evidence="1 2" key="1">
    <citation type="submission" date="2019-03" db="EMBL/GenBank/DDBJ databases">
        <title>Single cell metagenomics reveals metabolic interactions within the superorganism composed of flagellate Streblomastix strix and complex community of Bacteroidetes bacteria on its surface.</title>
        <authorList>
            <person name="Treitli S.C."/>
            <person name="Kolisko M."/>
            <person name="Husnik F."/>
            <person name="Keeling P."/>
            <person name="Hampl V."/>
        </authorList>
    </citation>
    <scope>NUCLEOTIDE SEQUENCE [LARGE SCALE GENOMIC DNA]</scope>
    <source>
        <strain evidence="1">ST1C</strain>
    </source>
</reference>
<protein>
    <submittedName>
        <fullName evidence="1">Uncharacterized protein</fullName>
    </submittedName>
</protein>
<evidence type="ECO:0000313" key="2">
    <source>
        <dbReference type="Proteomes" id="UP000324800"/>
    </source>
</evidence>